<evidence type="ECO:0000259" key="11">
    <source>
        <dbReference type="PROSITE" id="PS50089"/>
    </source>
</evidence>
<evidence type="ECO:0000313" key="14">
    <source>
        <dbReference type="Proteomes" id="UP000572268"/>
    </source>
</evidence>
<evidence type="ECO:0000256" key="10">
    <source>
        <dbReference type="SAM" id="MobiDB-lite"/>
    </source>
</evidence>
<dbReference type="CDD" id="cd20335">
    <property type="entry name" value="BRcat_RBR"/>
    <property type="match status" value="1"/>
</dbReference>
<dbReference type="InterPro" id="IPR031127">
    <property type="entry name" value="E3_UB_ligase_RBR"/>
</dbReference>
<dbReference type="GO" id="GO:0016567">
    <property type="term" value="P:protein ubiquitination"/>
    <property type="evidence" value="ECO:0007669"/>
    <property type="project" value="InterPro"/>
</dbReference>
<keyword evidence="4" id="KW-0479">Metal-binding</keyword>
<dbReference type="AlphaFoldDB" id="A0A7J6LI02"/>
<evidence type="ECO:0000256" key="1">
    <source>
        <dbReference type="ARBA" id="ARBA00001798"/>
    </source>
</evidence>
<evidence type="ECO:0000256" key="9">
    <source>
        <dbReference type="PROSITE-ProRule" id="PRU00175"/>
    </source>
</evidence>
<comment type="catalytic activity">
    <reaction evidence="1">
        <text>[E2 ubiquitin-conjugating enzyme]-S-ubiquitinyl-L-cysteine + [acceptor protein]-L-lysine = [E2 ubiquitin-conjugating enzyme]-L-cysteine + [acceptor protein]-N(6)-ubiquitinyl-L-lysine.</text>
        <dbReference type="EC" id="2.3.2.31"/>
    </reaction>
</comment>
<evidence type="ECO:0000313" key="13">
    <source>
        <dbReference type="EMBL" id="KAF4658895.1"/>
    </source>
</evidence>
<name>A0A7J6LI02_PEROL</name>
<keyword evidence="3" id="KW-0808">Transferase</keyword>
<dbReference type="EMBL" id="JABANN010000454">
    <property type="protein sequence ID" value="KAF4658895.1"/>
    <property type="molecule type" value="Genomic_DNA"/>
</dbReference>
<proteinExistence type="predicted"/>
<dbReference type="SUPFAM" id="SSF57850">
    <property type="entry name" value="RING/U-box"/>
    <property type="match status" value="1"/>
</dbReference>
<dbReference type="EC" id="2.3.2.31" evidence="2"/>
<keyword evidence="8" id="KW-0862">Zinc</keyword>
<dbReference type="PROSITE" id="PS51873">
    <property type="entry name" value="TRIAD"/>
    <property type="match status" value="1"/>
</dbReference>
<reference evidence="13 14" key="1">
    <citation type="submission" date="2020-04" db="EMBL/GenBank/DDBJ databases">
        <title>Perkinsus olseni comparative genomics.</title>
        <authorList>
            <person name="Bogema D.R."/>
        </authorList>
    </citation>
    <scope>NUCLEOTIDE SEQUENCE [LARGE SCALE GENOMIC DNA]</scope>
    <source>
        <strain evidence="13">ATCC PRA-31</strain>
    </source>
</reference>
<dbReference type="Proteomes" id="UP000572268">
    <property type="component" value="Unassembled WGS sequence"/>
</dbReference>
<dbReference type="InterPro" id="IPR044066">
    <property type="entry name" value="TRIAD_supradom"/>
</dbReference>
<keyword evidence="7" id="KW-0833">Ubl conjugation pathway</keyword>
<evidence type="ECO:0000256" key="2">
    <source>
        <dbReference type="ARBA" id="ARBA00012251"/>
    </source>
</evidence>
<evidence type="ECO:0000256" key="3">
    <source>
        <dbReference type="ARBA" id="ARBA00022679"/>
    </source>
</evidence>
<evidence type="ECO:0000256" key="6">
    <source>
        <dbReference type="ARBA" id="ARBA00022771"/>
    </source>
</evidence>
<evidence type="ECO:0000256" key="4">
    <source>
        <dbReference type="ARBA" id="ARBA00022723"/>
    </source>
</evidence>
<evidence type="ECO:0000256" key="7">
    <source>
        <dbReference type="ARBA" id="ARBA00022786"/>
    </source>
</evidence>
<dbReference type="InterPro" id="IPR002867">
    <property type="entry name" value="IBR_dom"/>
</dbReference>
<feature type="region of interest" description="Disordered" evidence="10">
    <location>
        <begin position="694"/>
        <end position="716"/>
    </location>
</feature>
<dbReference type="GO" id="GO:0061630">
    <property type="term" value="F:ubiquitin protein ligase activity"/>
    <property type="evidence" value="ECO:0007669"/>
    <property type="project" value="UniProtKB-EC"/>
</dbReference>
<dbReference type="Pfam" id="PF01485">
    <property type="entry name" value="IBR"/>
    <property type="match status" value="1"/>
</dbReference>
<keyword evidence="5" id="KW-0677">Repeat</keyword>
<evidence type="ECO:0000256" key="5">
    <source>
        <dbReference type="ARBA" id="ARBA00022737"/>
    </source>
</evidence>
<dbReference type="InterPro" id="IPR017907">
    <property type="entry name" value="Znf_RING_CS"/>
</dbReference>
<feature type="domain" description="RING-type" evidence="11">
    <location>
        <begin position="720"/>
        <end position="771"/>
    </location>
</feature>
<organism evidence="13 14">
    <name type="scientific">Perkinsus olseni</name>
    <name type="common">Perkinsus atlanticus</name>
    <dbReference type="NCBI Taxonomy" id="32597"/>
    <lineage>
        <taxon>Eukaryota</taxon>
        <taxon>Sar</taxon>
        <taxon>Alveolata</taxon>
        <taxon>Perkinsozoa</taxon>
        <taxon>Perkinsea</taxon>
        <taxon>Perkinsida</taxon>
        <taxon>Perkinsidae</taxon>
        <taxon>Perkinsus</taxon>
    </lineage>
</organism>
<dbReference type="InterPro" id="IPR001841">
    <property type="entry name" value="Znf_RING"/>
</dbReference>
<dbReference type="Gene3D" id="3.30.40.10">
    <property type="entry name" value="Zinc/RING finger domain, C3HC4 (zinc finger)"/>
    <property type="match status" value="1"/>
</dbReference>
<evidence type="ECO:0000259" key="12">
    <source>
        <dbReference type="PROSITE" id="PS51873"/>
    </source>
</evidence>
<feature type="region of interest" description="Disordered" evidence="10">
    <location>
        <begin position="597"/>
        <end position="633"/>
    </location>
</feature>
<keyword evidence="6 9" id="KW-0863">Zinc-finger</keyword>
<protein>
    <recommendedName>
        <fullName evidence="2">RBR-type E3 ubiquitin transferase</fullName>
        <ecNumber evidence="2">2.3.2.31</ecNumber>
    </recommendedName>
</protein>
<sequence length="900" mass="98170">MHHLYKTTQPLLKEAAAVASTSPPVTHPAMVYLTSTKGPNFQPPLFLQTLSSSSHTLTERDITTIIHTLGKSPHARSILLHPELRTLLRSMAPTMTTGKSLSLCLAALSTVKAQPDDGLLEVIERRVGQLASSQVVILSEQDYALLLNALAKMDRDSHIIFSAAFDALSNGHVSYTARGLSALLNATARLQREVPGCAVPQLLSQVRMRTTELSGWQLACVVHGLARSVPNAGKDGEMISGLSRRADEVVQDGDVSHQGYVMLLDGFSRLDCLQTSVVSMYCNKAPDWGLSEQAIVMGIASMARVNYYHQPFLDWSHQQLSMIRRIPPIGLVTALVGYAKLEYRTGIHYVYHRIIDDDVLSSIQSISQCCILAYALLLSGGDRSMLVPSSSYNVLLHIITALLPSPTTTNRTPLLSNASKLQLIAVLESMGGEALQQQQQQEQEGGLTLDHVKCILDLNLFDSNVIIKVPSSSVDLTAGDTEARSSTFQEDVGQTLRRLDRGRRWAVEASAARGEQQSTAAKKARYDGGSVESSGVVEVVGETSSQDSVAVVILMALNLSRYHNHQTSVVSITCPGCSQAMTLDQIKYVILQLHTDNNNNKRENEAASSSSPSGGGRDQRQQQQQQQQAGQPDATAIWRRYLIMCIDGMNPEATTGIDDDVIDLDEDDDGVGRTGVEAAARLKEELALATFTIEEEERAAREDNEAGSSSSSRPLPSRDCPLCLEKDLPVEDGMRLACDHFMCIPCARDYIKSRIMDGQVRDDEFTCPMPKCTVTIGISQAEYIIVDSAAAAEAEGDDDGSAIWQKFLEFRFKHVYKTGNTKDGHFIECPHAGCDYAFLVDNKDEMDPSCQCPGCGKVFCPKCYHLGGHIGKSCERVAAGQKEEETTDALAKDKDAQCVE</sequence>
<feature type="domain" description="RING-type" evidence="12">
    <location>
        <begin position="716"/>
        <end position="900"/>
    </location>
</feature>
<accession>A0A7J6LI02</accession>
<dbReference type="PROSITE" id="PS00518">
    <property type="entry name" value="ZF_RING_1"/>
    <property type="match status" value="1"/>
</dbReference>
<feature type="compositionally biased region" description="Low complexity" evidence="10">
    <location>
        <begin position="621"/>
        <end position="633"/>
    </location>
</feature>
<gene>
    <name evidence="13" type="ORF">FOL46_006796</name>
</gene>
<dbReference type="PROSITE" id="PS50089">
    <property type="entry name" value="ZF_RING_2"/>
    <property type="match status" value="1"/>
</dbReference>
<dbReference type="InterPro" id="IPR013083">
    <property type="entry name" value="Znf_RING/FYVE/PHD"/>
</dbReference>
<evidence type="ECO:0000256" key="8">
    <source>
        <dbReference type="ARBA" id="ARBA00022833"/>
    </source>
</evidence>
<dbReference type="GO" id="GO:0008270">
    <property type="term" value="F:zinc ion binding"/>
    <property type="evidence" value="ECO:0007669"/>
    <property type="project" value="UniProtKB-KW"/>
</dbReference>
<comment type="caution">
    <text evidence="13">The sequence shown here is derived from an EMBL/GenBank/DDBJ whole genome shotgun (WGS) entry which is preliminary data.</text>
</comment>
<dbReference type="PANTHER" id="PTHR11685">
    <property type="entry name" value="RBR FAMILY RING FINGER AND IBR DOMAIN-CONTAINING"/>
    <property type="match status" value="1"/>
</dbReference>